<sequence>MKAKVEINRNFLRILNITCRYRNMEDLPEFYPSMSLRLSRALSDIGVNSWMVKRRRRTFLMLEVGRTIGEKQEGRDVTTFHFGSQSEGTTTPGLNSDVDELVCFNKINIMASWSEWKFGRINYLMVSHGAECVLISKQFLKDHLTKDIANRLRTKMENQPEYRTMTPRLSRALGDIGVIN</sequence>
<gene>
    <name evidence="1" type="ORF">MAR_001898</name>
</gene>
<evidence type="ECO:0000313" key="1">
    <source>
        <dbReference type="EMBL" id="WAR20060.1"/>
    </source>
</evidence>
<name>A0ABY7FD01_MYAAR</name>
<protein>
    <submittedName>
        <fullName evidence="1">Uncharacterized protein</fullName>
    </submittedName>
</protein>
<proteinExistence type="predicted"/>
<accession>A0ABY7FD01</accession>
<dbReference type="Proteomes" id="UP001164746">
    <property type="component" value="Chromosome 11"/>
</dbReference>
<evidence type="ECO:0000313" key="2">
    <source>
        <dbReference type="Proteomes" id="UP001164746"/>
    </source>
</evidence>
<keyword evidence="2" id="KW-1185">Reference proteome</keyword>
<organism evidence="1 2">
    <name type="scientific">Mya arenaria</name>
    <name type="common">Soft-shell clam</name>
    <dbReference type="NCBI Taxonomy" id="6604"/>
    <lineage>
        <taxon>Eukaryota</taxon>
        <taxon>Metazoa</taxon>
        <taxon>Spiralia</taxon>
        <taxon>Lophotrochozoa</taxon>
        <taxon>Mollusca</taxon>
        <taxon>Bivalvia</taxon>
        <taxon>Autobranchia</taxon>
        <taxon>Heteroconchia</taxon>
        <taxon>Euheterodonta</taxon>
        <taxon>Imparidentia</taxon>
        <taxon>Neoheterodontei</taxon>
        <taxon>Myida</taxon>
        <taxon>Myoidea</taxon>
        <taxon>Myidae</taxon>
        <taxon>Mya</taxon>
    </lineage>
</organism>
<reference evidence="1" key="1">
    <citation type="submission" date="2022-11" db="EMBL/GenBank/DDBJ databases">
        <title>Centuries of genome instability and evolution in soft-shell clam transmissible cancer (bioRxiv).</title>
        <authorList>
            <person name="Hart S.F.M."/>
            <person name="Yonemitsu M.A."/>
            <person name="Giersch R.M."/>
            <person name="Beal B.F."/>
            <person name="Arriagada G."/>
            <person name="Davis B.W."/>
            <person name="Ostrander E.A."/>
            <person name="Goff S.P."/>
            <person name="Metzger M.J."/>
        </authorList>
    </citation>
    <scope>NUCLEOTIDE SEQUENCE</scope>
    <source>
        <strain evidence="1">MELC-2E11</strain>
        <tissue evidence="1">Siphon/mantle</tissue>
    </source>
</reference>
<dbReference type="EMBL" id="CP111022">
    <property type="protein sequence ID" value="WAR20060.1"/>
    <property type="molecule type" value="Genomic_DNA"/>
</dbReference>